<accession>A0ABR3M799</accession>
<dbReference type="Proteomes" id="UP001558613">
    <property type="component" value="Unassembled WGS sequence"/>
</dbReference>
<comment type="caution">
    <text evidence="2">The sequence shown here is derived from an EMBL/GenBank/DDBJ whole genome shotgun (WGS) entry which is preliminary data.</text>
</comment>
<dbReference type="EMBL" id="JAYMGO010000015">
    <property type="protein sequence ID" value="KAL1260989.1"/>
    <property type="molecule type" value="Genomic_DNA"/>
</dbReference>
<feature type="compositionally biased region" description="Basic residues" evidence="1">
    <location>
        <begin position="1"/>
        <end position="12"/>
    </location>
</feature>
<evidence type="ECO:0000256" key="1">
    <source>
        <dbReference type="SAM" id="MobiDB-lite"/>
    </source>
</evidence>
<proteinExistence type="predicted"/>
<organism evidence="2 3">
    <name type="scientific">Cirrhinus molitorella</name>
    <name type="common">mud carp</name>
    <dbReference type="NCBI Taxonomy" id="172907"/>
    <lineage>
        <taxon>Eukaryota</taxon>
        <taxon>Metazoa</taxon>
        <taxon>Chordata</taxon>
        <taxon>Craniata</taxon>
        <taxon>Vertebrata</taxon>
        <taxon>Euteleostomi</taxon>
        <taxon>Actinopterygii</taxon>
        <taxon>Neopterygii</taxon>
        <taxon>Teleostei</taxon>
        <taxon>Ostariophysi</taxon>
        <taxon>Cypriniformes</taxon>
        <taxon>Cyprinidae</taxon>
        <taxon>Labeoninae</taxon>
        <taxon>Labeonini</taxon>
        <taxon>Cirrhinus</taxon>
    </lineage>
</organism>
<sequence length="94" mass="10542">MKAQKNARKRRLSSPAENQQYMDVPSLSISHGVVSVGRESAMLLMRPVSRDDIKDKWDYIGFTALRATGLDLRRMKCKLGGDSQISQRGRATFG</sequence>
<keyword evidence="3" id="KW-1185">Reference proteome</keyword>
<name>A0ABR3M799_9TELE</name>
<protein>
    <submittedName>
        <fullName evidence="2">Uncharacterized protein</fullName>
    </submittedName>
</protein>
<reference evidence="2 3" key="1">
    <citation type="submission" date="2023-09" db="EMBL/GenBank/DDBJ databases">
        <authorList>
            <person name="Wang M."/>
        </authorList>
    </citation>
    <scope>NUCLEOTIDE SEQUENCE [LARGE SCALE GENOMIC DNA]</scope>
    <source>
        <strain evidence="2">GT-2023</strain>
        <tissue evidence="2">Liver</tissue>
    </source>
</reference>
<feature type="region of interest" description="Disordered" evidence="1">
    <location>
        <begin position="1"/>
        <end position="20"/>
    </location>
</feature>
<evidence type="ECO:0000313" key="2">
    <source>
        <dbReference type="EMBL" id="KAL1260989.1"/>
    </source>
</evidence>
<gene>
    <name evidence="2" type="ORF">QQF64_008816</name>
</gene>
<evidence type="ECO:0000313" key="3">
    <source>
        <dbReference type="Proteomes" id="UP001558613"/>
    </source>
</evidence>